<evidence type="ECO:0000259" key="5">
    <source>
        <dbReference type="Pfam" id="PF13193"/>
    </source>
</evidence>
<keyword evidence="2" id="KW-0276">Fatty acid metabolism</keyword>
<organism evidence="6 7">
    <name type="scientific">Ditylenchus destructor</name>
    <dbReference type="NCBI Taxonomy" id="166010"/>
    <lineage>
        <taxon>Eukaryota</taxon>
        <taxon>Metazoa</taxon>
        <taxon>Ecdysozoa</taxon>
        <taxon>Nematoda</taxon>
        <taxon>Chromadorea</taxon>
        <taxon>Rhabditida</taxon>
        <taxon>Tylenchina</taxon>
        <taxon>Tylenchomorpha</taxon>
        <taxon>Sphaerularioidea</taxon>
        <taxon>Anguinidae</taxon>
        <taxon>Anguininae</taxon>
        <taxon>Ditylenchus</taxon>
    </lineage>
</organism>
<dbReference type="SUPFAM" id="SSF56801">
    <property type="entry name" value="Acetyl-CoA synthetase-like"/>
    <property type="match status" value="1"/>
</dbReference>
<keyword evidence="1" id="KW-0436">Ligase</keyword>
<comment type="caution">
    <text evidence="6">The sequence shown here is derived from an EMBL/GenBank/DDBJ whole genome shotgun (WGS) entry which is preliminary data.</text>
</comment>
<accession>A0AAD4N5W5</accession>
<evidence type="ECO:0000259" key="4">
    <source>
        <dbReference type="Pfam" id="PF00501"/>
    </source>
</evidence>
<dbReference type="Proteomes" id="UP001201812">
    <property type="component" value="Unassembled WGS sequence"/>
</dbReference>
<dbReference type="InterPro" id="IPR000873">
    <property type="entry name" value="AMP-dep_synth/lig_dom"/>
</dbReference>
<dbReference type="EMBL" id="JAKKPZ010000014">
    <property type="protein sequence ID" value="KAI1713965.1"/>
    <property type="molecule type" value="Genomic_DNA"/>
</dbReference>
<evidence type="ECO:0000256" key="3">
    <source>
        <dbReference type="ARBA" id="ARBA00026121"/>
    </source>
</evidence>
<dbReference type="GO" id="GO:0016020">
    <property type="term" value="C:membrane"/>
    <property type="evidence" value="ECO:0007669"/>
    <property type="project" value="TreeGrafter"/>
</dbReference>
<sequence length="242" mass="27377">MEKFKITIEGDSTPGHVGVPSPCNAIKLVDVPELNYFAKDKAGEVCIRGNNVFRGYYRMEEQTREVLDADGWLHTGDIGKWTDRGTLKIIDRKKHIFKLAQGEYVAPEKIENIYLRSKYVAQCFIYGESLKNYLVGIVVPDPETVPDEALLELSTEGSRSLEDLCRNKRVKKFILDDMVSIGKSAGLLSFEQAKDVHLSPDPFTIENDLLTPTLKSKRPKLKARYQTEIDDMYNGNDTAERG</sequence>
<dbReference type="GO" id="GO:0005783">
    <property type="term" value="C:endoplasmic reticulum"/>
    <property type="evidence" value="ECO:0007669"/>
    <property type="project" value="TreeGrafter"/>
</dbReference>
<name>A0AAD4N5W5_9BILA</name>
<protein>
    <recommendedName>
        <fullName evidence="3">long-chain-fatty-acid--CoA ligase</fullName>
        <ecNumber evidence="3">6.2.1.3</ecNumber>
    </recommendedName>
</protein>
<evidence type="ECO:0000256" key="1">
    <source>
        <dbReference type="ARBA" id="ARBA00022598"/>
    </source>
</evidence>
<dbReference type="EC" id="6.2.1.3" evidence="3"/>
<dbReference type="Pfam" id="PF13193">
    <property type="entry name" value="AMP-binding_C"/>
    <property type="match status" value="1"/>
</dbReference>
<feature type="domain" description="AMP-binding enzyme C-terminal" evidence="5">
    <location>
        <begin position="109"/>
        <end position="173"/>
    </location>
</feature>
<keyword evidence="7" id="KW-1185">Reference proteome</keyword>
<dbReference type="InterPro" id="IPR042099">
    <property type="entry name" value="ANL_N_sf"/>
</dbReference>
<dbReference type="AlphaFoldDB" id="A0AAD4N5W5"/>
<dbReference type="GO" id="GO:0004467">
    <property type="term" value="F:long-chain fatty acid-CoA ligase activity"/>
    <property type="evidence" value="ECO:0007669"/>
    <property type="project" value="UniProtKB-EC"/>
</dbReference>
<proteinExistence type="predicted"/>
<feature type="domain" description="AMP-dependent synthetase/ligase" evidence="4">
    <location>
        <begin position="11"/>
        <end position="57"/>
    </location>
</feature>
<evidence type="ECO:0000313" key="6">
    <source>
        <dbReference type="EMBL" id="KAI1713965.1"/>
    </source>
</evidence>
<evidence type="ECO:0000313" key="7">
    <source>
        <dbReference type="Proteomes" id="UP001201812"/>
    </source>
</evidence>
<dbReference type="Gene3D" id="3.40.50.12780">
    <property type="entry name" value="N-terminal domain of ligase-like"/>
    <property type="match status" value="1"/>
</dbReference>
<dbReference type="PANTHER" id="PTHR43272">
    <property type="entry name" value="LONG-CHAIN-FATTY-ACID--COA LIGASE"/>
    <property type="match status" value="1"/>
</dbReference>
<reference evidence="6" key="1">
    <citation type="submission" date="2022-01" db="EMBL/GenBank/DDBJ databases">
        <title>Genome Sequence Resource for Two Populations of Ditylenchus destructor, the Migratory Endoparasitic Phytonematode.</title>
        <authorList>
            <person name="Zhang H."/>
            <person name="Lin R."/>
            <person name="Xie B."/>
        </authorList>
    </citation>
    <scope>NUCLEOTIDE SEQUENCE</scope>
    <source>
        <strain evidence="6">BazhouSP</strain>
    </source>
</reference>
<keyword evidence="2" id="KW-0443">Lipid metabolism</keyword>
<gene>
    <name evidence="6" type="ORF">DdX_08849</name>
</gene>
<evidence type="ECO:0000256" key="2">
    <source>
        <dbReference type="ARBA" id="ARBA00022832"/>
    </source>
</evidence>
<dbReference type="Pfam" id="PF00501">
    <property type="entry name" value="AMP-binding"/>
    <property type="match status" value="1"/>
</dbReference>
<dbReference type="InterPro" id="IPR025110">
    <property type="entry name" value="AMP-bd_C"/>
</dbReference>
<dbReference type="PANTHER" id="PTHR43272:SF107">
    <property type="entry name" value="LONG-CHAIN-FATTY-ACID--COA LIGASE 5"/>
    <property type="match status" value="1"/>
</dbReference>